<feature type="compositionally biased region" description="Low complexity" evidence="1">
    <location>
        <begin position="348"/>
        <end position="358"/>
    </location>
</feature>
<feature type="compositionally biased region" description="Basic and acidic residues" evidence="1">
    <location>
        <begin position="106"/>
        <end position="115"/>
    </location>
</feature>
<dbReference type="Proteomes" id="UP000673552">
    <property type="component" value="Unassembled WGS sequence"/>
</dbReference>
<feature type="compositionally biased region" description="Low complexity" evidence="1">
    <location>
        <begin position="444"/>
        <end position="468"/>
    </location>
</feature>
<proteinExistence type="predicted"/>
<feature type="compositionally biased region" description="Low complexity" evidence="1">
    <location>
        <begin position="409"/>
        <end position="434"/>
    </location>
</feature>
<protein>
    <submittedName>
        <fullName evidence="2">Uncharacterized protein</fullName>
    </submittedName>
</protein>
<reference evidence="3" key="1">
    <citation type="journal article" date="2021" name="Microbiol. Resour. Announc.">
        <title>LGAAP: Leishmaniinae Genome Assembly and Annotation Pipeline.</title>
        <authorList>
            <person name="Almutairi H."/>
            <person name="Urbaniak M.D."/>
            <person name="Bates M.D."/>
            <person name="Jariyapan N."/>
            <person name="Kwakye-Nuako G."/>
            <person name="Thomaz-Soccol V."/>
            <person name="Al-Salem W.S."/>
            <person name="Dillon R.J."/>
            <person name="Bates P.A."/>
            <person name="Gatherer D."/>
        </authorList>
    </citation>
    <scope>NUCLEOTIDE SEQUENCE [LARGE SCALE GENOMIC DNA]</scope>
</reference>
<dbReference type="OrthoDB" id="751084at2759"/>
<gene>
    <name evidence="2" type="ORF">LSCM1_03600</name>
</gene>
<dbReference type="KEGG" id="lmat:92513647"/>
<feature type="compositionally biased region" description="Low complexity" evidence="1">
    <location>
        <begin position="375"/>
        <end position="387"/>
    </location>
</feature>
<feature type="compositionally biased region" description="Basic and acidic residues" evidence="1">
    <location>
        <begin position="364"/>
        <end position="373"/>
    </location>
</feature>
<feature type="region of interest" description="Disordered" evidence="1">
    <location>
        <begin position="515"/>
        <end position="540"/>
    </location>
</feature>
<dbReference type="AlphaFoldDB" id="A0A836HEP1"/>
<dbReference type="GeneID" id="92513647"/>
<dbReference type="RefSeq" id="XP_067177745.1">
    <property type="nucleotide sequence ID" value="XM_067321135.1"/>
</dbReference>
<feature type="region of interest" description="Disordered" evidence="1">
    <location>
        <begin position="106"/>
        <end position="128"/>
    </location>
</feature>
<organism evidence="2 3">
    <name type="scientific">Leishmania martiniquensis</name>
    <dbReference type="NCBI Taxonomy" id="1580590"/>
    <lineage>
        <taxon>Eukaryota</taxon>
        <taxon>Discoba</taxon>
        <taxon>Euglenozoa</taxon>
        <taxon>Kinetoplastea</taxon>
        <taxon>Metakinetoplastina</taxon>
        <taxon>Trypanosomatida</taxon>
        <taxon>Trypanosomatidae</taxon>
        <taxon>Leishmaniinae</taxon>
        <taxon>Leishmania</taxon>
    </lineage>
</organism>
<evidence type="ECO:0000256" key="1">
    <source>
        <dbReference type="SAM" id="MobiDB-lite"/>
    </source>
</evidence>
<feature type="compositionally biased region" description="Low complexity" evidence="1">
    <location>
        <begin position="478"/>
        <end position="495"/>
    </location>
</feature>
<evidence type="ECO:0000313" key="3">
    <source>
        <dbReference type="Proteomes" id="UP000673552"/>
    </source>
</evidence>
<sequence>MASEASISVDDDEATPLPECLEQLRYKLHGRWDTSAEADLLRAMQQLHTRLVTRSAQTHRRVEELSQRATAAQVSLANTFNSLKLLSQQQFIQHRIATEDLQLRERAASGPGREEGDAESSDGAASPDGALATALLTHATREVAVRRRMRAYVDVCKESLEDDGVRVPLFPGDVAELAAECPYAHRRLCGLVGTPAFLYDADIGCRRGVHGLSVAAGNQNPSLEPQPARKLADAAPAFVAGPPSAPTKPLSLSRASAKAVVPPPDATARRAAAPPAKAAPAKRGAFLSKKERQRALFSSSSSSSASPSAAPTPAAPSRLPLIKRDTPASARPPKSAPAKRSARDLFGSSSSSSSYASSHNIHSGRPEAAKRTVDSPTSSSLSSSGNSSPPPAAALKVSNSPPPPPPPRAASASTNSSRVSSASFGAPTSPLGKSVPPPPPPQPFSLESAPASSAPPLAPSPTAATAPADLPPPPPPVVLFDTVPDMGSAAPPPRATAALLSSPVSVTTPSRTAAVAGVAAPPLPRRGGKLLSTSSDDDAE</sequence>
<keyword evidence="3" id="KW-1185">Reference proteome</keyword>
<reference evidence="3" key="2">
    <citation type="journal article" date="2021" name="Sci. Data">
        <title>Chromosome-scale genome sequencing, assembly and annotation of six genomes from subfamily Leishmaniinae.</title>
        <authorList>
            <person name="Almutairi H."/>
            <person name="Urbaniak M.D."/>
            <person name="Bates M.D."/>
            <person name="Jariyapan N."/>
            <person name="Kwakye-Nuako G."/>
            <person name="Thomaz Soccol V."/>
            <person name="Al-Salem W.S."/>
            <person name="Dillon R.J."/>
            <person name="Bates P.A."/>
            <person name="Gatherer D."/>
        </authorList>
    </citation>
    <scope>NUCLEOTIDE SEQUENCE [LARGE SCALE GENOMIC DNA]</scope>
</reference>
<comment type="caution">
    <text evidence="2">The sequence shown here is derived from an EMBL/GenBank/DDBJ whole genome shotgun (WGS) entry which is preliminary data.</text>
</comment>
<accession>A0A836HEP1</accession>
<evidence type="ECO:0000313" key="2">
    <source>
        <dbReference type="EMBL" id="KAG5475480.1"/>
    </source>
</evidence>
<dbReference type="EMBL" id="JAFEUZ010000027">
    <property type="protein sequence ID" value="KAG5475480.1"/>
    <property type="molecule type" value="Genomic_DNA"/>
</dbReference>
<feature type="compositionally biased region" description="Low complexity" evidence="1">
    <location>
        <begin position="298"/>
        <end position="317"/>
    </location>
</feature>
<feature type="compositionally biased region" description="Low complexity" evidence="1">
    <location>
        <begin position="327"/>
        <end position="339"/>
    </location>
</feature>
<name>A0A836HEP1_9TRYP</name>
<feature type="compositionally biased region" description="Low complexity" evidence="1">
    <location>
        <begin position="269"/>
        <end position="285"/>
    </location>
</feature>
<feature type="region of interest" description="Disordered" evidence="1">
    <location>
        <begin position="238"/>
        <end position="495"/>
    </location>
</feature>